<feature type="transmembrane region" description="Helical" evidence="1">
    <location>
        <begin position="35"/>
        <end position="52"/>
    </location>
</feature>
<dbReference type="GeneID" id="76833598"/>
<reference evidence="2" key="1">
    <citation type="submission" date="2022-11" db="EMBL/GenBank/DDBJ databases">
        <title>Complete genome sequence of Methanogenium organophilum DSM 3596.</title>
        <authorList>
            <person name="Chen S.-C."/>
            <person name="Lai S.-J."/>
            <person name="You Y.-T."/>
        </authorList>
    </citation>
    <scope>NUCLEOTIDE SEQUENCE</scope>
    <source>
        <strain evidence="2">DSM 3596</strain>
    </source>
</reference>
<dbReference type="EMBL" id="CP113361">
    <property type="protein sequence ID" value="WAI01444.1"/>
    <property type="molecule type" value="Genomic_DNA"/>
</dbReference>
<dbReference type="AlphaFoldDB" id="A0A9X9S3V6"/>
<evidence type="ECO:0000313" key="3">
    <source>
        <dbReference type="Proteomes" id="UP001163096"/>
    </source>
</evidence>
<protein>
    <submittedName>
        <fullName evidence="2">Uncharacterized protein</fullName>
    </submittedName>
</protein>
<proteinExistence type="predicted"/>
<keyword evidence="3" id="KW-1185">Reference proteome</keyword>
<feature type="transmembrane region" description="Helical" evidence="1">
    <location>
        <begin position="64"/>
        <end position="92"/>
    </location>
</feature>
<feature type="transmembrane region" description="Helical" evidence="1">
    <location>
        <begin position="142"/>
        <end position="162"/>
    </location>
</feature>
<feature type="transmembrane region" description="Helical" evidence="1">
    <location>
        <begin position="6"/>
        <end position="23"/>
    </location>
</feature>
<keyword evidence="1" id="KW-0812">Transmembrane</keyword>
<dbReference type="Proteomes" id="UP001163096">
    <property type="component" value="Chromosome"/>
</dbReference>
<evidence type="ECO:0000256" key="1">
    <source>
        <dbReference type="SAM" id="Phobius"/>
    </source>
</evidence>
<evidence type="ECO:0000313" key="2">
    <source>
        <dbReference type="EMBL" id="WAI01444.1"/>
    </source>
</evidence>
<dbReference type="KEGG" id="mou:OU421_00810"/>
<gene>
    <name evidence="2" type="ORF">OU421_00810</name>
</gene>
<dbReference type="RefSeq" id="WP_268186675.1">
    <property type="nucleotide sequence ID" value="NZ_CP113361.1"/>
</dbReference>
<feature type="transmembrane region" description="Helical" evidence="1">
    <location>
        <begin position="174"/>
        <end position="192"/>
    </location>
</feature>
<accession>A0A9X9S3V6</accession>
<organism evidence="2 3">
    <name type="scientific">Methanogenium organophilum</name>
    <dbReference type="NCBI Taxonomy" id="2199"/>
    <lineage>
        <taxon>Archaea</taxon>
        <taxon>Methanobacteriati</taxon>
        <taxon>Methanobacteriota</taxon>
        <taxon>Stenosarchaea group</taxon>
        <taxon>Methanomicrobia</taxon>
        <taxon>Methanomicrobiales</taxon>
        <taxon>Methanomicrobiaceae</taxon>
        <taxon>Methanogenium</taxon>
    </lineage>
</organism>
<keyword evidence="1" id="KW-1133">Transmembrane helix</keyword>
<sequence length="196" mass="21318">MSNIVFGLIAAIIFVLAYPFILDKLFTLLKEKSRIPVYVLITSLAILLYIGGTELSHAPPPDPLLTYTFLAVLVTISALAVVMPYICFTRLFFTPALSGRMKTLSILTGSLFQIPFLAALLINPERTVDAALPPLFAEYLPGLGHIFDAVATALGFVGQAGYDLIFTIGVTLGFYIELAIVSTVFWAVFSVFSKSE</sequence>
<name>A0A9X9S3V6_METOG</name>
<feature type="transmembrane region" description="Helical" evidence="1">
    <location>
        <begin position="104"/>
        <end position="122"/>
    </location>
</feature>
<keyword evidence="1" id="KW-0472">Membrane</keyword>